<keyword evidence="3" id="KW-1185">Reference proteome</keyword>
<dbReference type="EMBL" id="ML742084">
    <property type="protein sequence ID" value="KAE8150834.1"/>
    <property type="molecule type" value="Genomic_DNA"/>
</dbReference>
<accession>A0A5N6TX66</accession>
<protein>
    <submittedName>
        <fullName evidence="2">Uncharacterized protein</fullName>
    </submittedName>
</protein>
<evidence type="ECO:0000313" key="3">
    <source>
        <dbReference type="Proteomes" id="UP000325780"/>
    </source>
</evidence>
<proteinExistence type="predicted"/>
<dbReference type="OrthoDB" id="3660917at2759"/>
<evidence type="ECO:0000313" key="2">
    <source>
        <dbReference type="EMBL" id="KAE8150834.1"/>
    </source>
</evidence>
<feature type="signal peptide" evidence="1">
    <location>
        <begin position="1"/>
        <end position="21"/>
    </location>
</feature>
<name>A0A5N6TX66_ASPAV</name>
<feature type="chain" id="PRO_5024965964" evidence="1">
    <location>
        <begin position="22"/>
        <end position="180"/>
    </location>
</feature>
<dbReference type="AlphaFoldDB" id="A0A5N6TX66"/>
<dbReference type="Proteomes" id="UP000325780">
    <property type="component" value="Unassembled WGS sequence"/>
</dbReference>
<keyword evidence="1" id="KW-0732">Signal</keyword>
<reference evidence="2 3" key="1">
    <citation type="submission" date="2019-04" db="EMBL/GenBank/DDBJ databases">
        <title>Friends and foes A comparative genomics study of 23 Aspergillus species from section Flavi.</title>
        <authorList>
            <consortium name="DOE Joint Genome Institute"/>
            <person name="Kjaerbolling I."/>
            <person name="Vesth T."/>
            <person name="Frisvad J.C."/>
            <person name="Nybo J.L."/>
            <person name="Theobald S."/>
            <person name="Kildgaard S."/>
            <person name="Isbrandt T."/>
            <person name="Kuo A."/>
            <person name="Sato A."/>
            <person name="Lyhne E.K."/>
            <person name="Kogle M.E."/>
            <person name="Wiebenga A."/>
            <person name="Kun R.S."/>
            <person name="Lubbers R.J."/>
            <person name="Makela M.R."/>
            <person name="Barry K."/>
            <person name="Chovatia M."/>
            <person name="Clum A."/>
            <person name="Daum C."/>
            <person name="Haridas S."/>
            <person name="He G."/>
            <person name="LaButti K."/>
            <person name="Lipzen A."/>
            <person name="Mondo S."/>
            <person name="Riley R."/>
            <person name="Salamov A."/>
            <person name="Simmons B.A."/>
            <person name="Magnuson J.K."/>
            <person name="Henrissat B."/>
            <person name="Mortensen U.H."/>
            <person name="Larsen T.O."/>
            <person name="Devries R.P."/>
            <person name="Grigoriev I.V."/>
            <person name="Machida M."/>
            <person name="Baker S.E."/>
            <person name="Andersen M.R."/>
        </authorList>
    </citation>
    <scope>NUCLEOTIDE SEQUENCE [LARGE SCALE GENOMIC DNA]</scope>
    <source>
        <strain evidence="2 3">IBT 18842</strain>
    </source>
</reference>
<evidence type="ECO:0000256" key="1">
    <source>
        <dbReference type="SAM" id="SignalP"/>
    </source>
</evidence>
<organism evidence="2 3">
    <name type="scientific">Aspergillus avenaceus</name>
    <dbReference type="NCBI Taxonomy" id="36643"/>
    <lineage>
        <taxon>Eukaryota</taxon>
        <taxon>Fungi</taxon>
        <taxon>Dikarya</taxon>
        <taxon>Ascomycota</taxon>
        <taxon>Pezizomycotina</taxon>
        <taxon>Eurotiomycetes</taxon>
        <taxon>Eurotiomycetidae</taxon>
        <taxon>Eurotiales</taxon>
        <taxon>Aspergillaceae</taxon>
        <taxon>Aspergillus</taxon>
        <taxon>Aspergillus subgen. Circumdati</taxon>
    </lineage>
</organism>
<gene>
    <name evidence="2" type="ORF">BDV25DRAFT_139429</name>
</gene>
<sequence>MHFPIQKVLTTLIAAAALCAATLTNEQTPWKEVLHSFKNANPTDFFHLGDDGVLRHFTRTGIVLDYAQLSPQQISQSLADSSSRYTAEENEHLARVFQNIDGRNVKGSALLNPPAHIYPTPFLSNRETSDALEDGSLLNLALNPRQECPHKRCTDKTDCTKYANCTKCYVKDLFRTGECE</sequence>